<protein>
    <recommendedName>
        <fullName evidence="4">DUF35 domain-containing protein</fullName>
    </recommendedName>
</protein>
<organism evidence="1 3">
    <name type="scientific">Streptomyces erythrochromogenes</name>
    <dbReference type="NCBI Taxonomy" id="285574"/>
    <lineage>
        <taxon>Bacteria</taxon>
        <taxon>Bacillati</taxon>
        <taxon>Actinomycetota</taxon>
        <taxon>Actinomycetes</taxon>
        <taxon>Kitasatosporales</taxon>
        <taxon>Streptomycetaceae</taxon>
        <taxon>Streptomyces</taxon>
    </lineage>
</organism>
<name>A0ABZ1QPV9_9ACTN</name>
<evidence type="ECO:0000313" key="2">
    <source>
        <dbReference type="EMBL" id="WUN84513.1"/>
    </source>
</evidence>
<dbReference type="RefSeq" id="WP_328741221.1">
    <property type="nucleotide sequence ID" value="NZ_CP108036.1"/>
</dbReference>
<dbReference type="EMBL" id="CP108036">
    <property type="protein sequence ID" value="WUN84505.1"/>
    <property type="molecule type" value="Genomic_DNA"/>
</dbReference>
<evidence type="ECO:0000313" key="1">
    <source>
        <dbReference type="EMBL" id="WUN84505.1"/>
    </source>
</evidence>
<accession>A0ABZ1QPV9</accession>
<dbReference type="GeneID" id="95502208"/>
<evidence type="ECO:0000313" key="3">
    <source>
        <dbReference type="Proteomes" id="UP001432312"/>
    </source>
</evidence>
<dbReference type="Proteomes" id="UP001432312">
    <property type="component" value="Chromosome"/>
</dbReference>
<dbReference type="EMBL" id="CP108036">
    <property type="protein sequence ID" value="WUN84513.1"/>
    <property type="molecule type" value="Genomic_DNA"/>
</dbReference>
<evidence type="ECO:0008006" key="4">
    <source>
        <dbReference type="Google" id="ProtNLM"/>
    </source>
</evidence>
<sequence length="66" mass="7399">MSAQPDHAPITQYAPAPGAPAEIFARLRVDRRADTWVQAFPTSDFSCERFPLSAPCDRCRDPTDMF</sequence>
<reference evidence="1" key="1">
    <citation type="submission" date="2022-10" db="EMBL/GenBank/DDBJ databases">
        <title>The complete genomes of actinobacterial strains from the NBC collection.</title>
        <authorList>
            <person name="Joergensen T.S."/>
            <person name="Alvarez Arevalo M."/>
            <person name="Sterndorff E.B."/>
            <person name="Faurdal D."/>
            <person name="Vuksanovic O."/>
            <person name="Mourched A.-S."/>
            <person name="Charusanti P."/>
            <person name="Shaw S."/>
            <person name="Blin K."/>
            <person name="Weber T."/>
        </authorList>
    </citation>
    <scope>NUCLEOTIDE SEQUENCE</scope>
    <source>
        <strain evidence="1">NBC_00303</strain>
    </source>
</reference>
<proteinExistence type="predicted"/>
<keyword evidence="3" id="KW-1185">Reference proteome</keyword>
<gene>
    <name evidence="1" type="ORF">OHA91_00080</name>
    <name evidence="2" type="ORF">OHA91_39175</name>
</gene>